<keyword evidence="1" id="KW-0175">Coiled coil</keyword>
<dbReference type="InterPro" id="IPR051043">
    <property type="entry name" value="Sulfatase_Mod_Factor_Kinase"/>
</dbReference>
<dbReference type="RefSeq" id="WP_386028671.1">
    <property type="nucleotide sequence ID" value="NZ_JBHUHX010000059.1"/>
</dbReference>
<reference evidence="6" key="1">
    <citation type="journal article" date="2019" name="Int. J. Syst. Evol. Microbiol.">
        <title>The Global Catalogue of Microorganisms (GCM) 10K type strain sequencing project: providing services to taxonomists for standard genome sequencing and annotation.</title>
        <authorList>
            <consortium name="The Broad Institute Genomics Platform"/>
            <consortium name="The Broad Institute Genome Sequencing Center for Infectious Disease"/>
            <person name="Wu L."/>
            <person name="Ma J."/>
        </authorList>
    </citation>
    <scope>NUCLEOTIDE SEQUENCE [LARGE SCALE GENOMIC DNA]</scope>
    <source>
        <strain evidence="6">KACC 12597</strain>
    </source>
</reference>
<proteinExistence type="predicted"/>
<dbReference type="Proteomes" id="UP001597337">
    <property type="component" value="Unassembled WGS sequence"/>
</dbReference>
<dbReference type="PANTHER" id="PTHR23150">
    <property type="entry name" value="SULFATASE MODIFYING FACTOR 1, 2"/>
    <property type="match status" value="1"/>
</dbReference>
<keyword evidence="6" id="KW-1185">Reference proteome</keyword>
<evidence type="ECO:0000259" key="4">
    <source>
        <dbReference type="Pfam" id="PF03781"/>
    </source>
</evidence>
<keyword evidence="3" id="KW-0812">Transmembrane</keyword>
<evidence type="ECO:0000313" key="6">
    <source>
        <dbReference type="Proteomes" id="UP001597337"/>
    </source>
</evidence>
<feature type="compositionally biased region" description="Low complexity" evidence="2">
    <location>
        <begin position="230"/>
        <end position="254"/>
    </location>
</feature>
<protein>
    <submittedName>
        <fullName evidence="5">SUMF1/EgtB/PvdO family nonheme iron enzyme</fullName>
    </submittedName>
</protein>
<keyword evidence="3" id="KW-1133">Transmembrane helix</keyword>
<comment type="caution">
    <text evidence="5">The sequence shown here is derived from an EMBL/GenBank/DDBJ whole genome shotgun (WGS) entry which is preliminary data.</text>
</comment>
<dbReference type="PANTHER" id="PTHR23150:SF35">
    <property type="entry name" value="BLL6746 PROTEIN"/>
    <property type="match status" value="1"/>
</dbReference>
<dbReference type="SUPFAM" id="SSF56436">
    <property type="entry name" value="C-type lectin-like"/>
    <property type="match status" value="1"/>
</dbReference>
<keyword evidence="3" id="KW-0472">Membrane</keyword>
<dbReference type="Pfam" id="PF03781">
    <property type="entry name" value="FGE-sulfatase"/>
    <property type="match status" value="1"/>
</dbReference>
<feature type="domain" description="Sulfatase-modifying factor enzyme-like" evidence="4">
    <location>
        <begin position="274"/>
        <end position="498"/>
    </location>
</feature>
<accession>A0ABW4YDX5</accession>
<dbReference type="InterPro" id="IPR016187">
    <property type="entry name" value="CTDL_fold"/>
</dbReference>
<evidence type="ECO:0000256" key="3">
    <source>
        <dbReference type="SAM" id="Phobius"/>
    </source>
</evidence>
<dbReference type="InterPro" id="IPR042095">
    <property type="entry name" value="SUMF_sf"/>
</dbReference>
<evidence type="ECO:0000256" key="1">
    <source>
        <dbReference type="SAM" id="Coils"/>
    </source>
</evidence>
<organism evidence="5 6">
    <name type="scientific">Thiorhodococcus fuscus</name>
    <dbReference type="NCBI Taxonomy" id="527200"/>
    <lineage>
        <taxon>Bacteria</taxon>
        <taxon>Pseudomonadati</taxon>
        <taxon>Pseudomonadota</taxon>
        <taxon>Gammaproteobacteria</taxon>
        <taxon>Chromatiales</taxon>
        <taxon>Chromatiaceae</taxon>
        <taxon>Thiorhodococcus</taxon>
    </lineage>
</organism>
<dbReference type="Gene3D" id="3.90.1580.10">
    <property type="entry name" value="paralog of FGE (formylglycine-generating enzyme)"/>
    <property type="match status" value="1"/>
</dbReference>
<feature type="transmembrane region" description="Helical" evidence="3">
    <location>
        <begin position="167"/>
        <end position="192"/>
    </location>
</feature>
<dbReference type="EMBL" id="JBHUHX010000059">
    <property type="protein sequence ID" value="MFD2113837.1"/>
    <property type="molecule type" value="Genomic_DNA"/>
</dbReference>
<name>A0ABW4YDX5_9GAMM</name>
<gene>
    <name evidence="5" type="ORF">ACFSJC_18475</name>
</gene>
<feature type="region of interest" description="Disordered" evidence="2">
    <location>
        <begin position="225"/>
        <end position="266"/>
    </location>
</feature>
<dbReference type="InterPro" id="IPR005532">
    <property type="entry name" value="SUMF_dom"/>
</dbReference>
<sequence>MNTRIEMSLGMTEQIDSQTQYDDETESLRKTLERMRKEAEEEVMRLNRRLAEREFEQDSSVATATERLAMQQEMTVLQQTLEAKEQALDHITEECRRLEDELEDQNMAFDGLKQEVERKDKAVQELQSELDRLRDEVAMLKARPEEPPSPVVMSAPVVSEPPKIQTAWIVIGALVMFVLLSATMLSFLYLFWDRIHIQLPGLQLGGAVPVEIIAERPPTSIAVQAPDPKPASAPVAAPEAPAAVGASSSPEVAATRPASPRVRNDRLRSGALGPTMVLVEGGRFKMGNASLAGADFSPPHEVTVASFLIGLNEVTFQDYARFTRATGRAPPDDYGWGRGSRPVVGVSWDDASEYAAWLSRETRRVYRLPTEAEWEYAARASTNTPFWWGYGIEPGRAVCFDCGSRWDNRSTAPVGSFPANPFGLHDTAGNAMEWVDDCYTPNYRGAPTDGRSWRVPGCAERVARGGAFNKPSSSMRAFIRAHFAPEARLDMLGFRVARDL</sequence>
<dbReference type="Gene3D" id="1.20.920.20">
    <property type="match status" value="1"/>
</dbReference>
<evidence type="ECO:0000313" key="5">
    <source>
        <dbReference type="EMBL" id="MFD2113837.1"/>
    </source>
</evidence>
<feature type="coiled-coil region" evidence="1">
    <location>
        <begin position="18"/>
        <end position="143"/>
    </location>
</feature>
<evidence type="ECO:0000256" key="2">
    <source>
        <dbReference type="SAM" id="MobiDB-lite"/>
    </source>
</evidence>